<feature type="compositionally biased region" description="Polar residues" evidence="1">
    <location>
        <begin position="1082"/>
        <end position="1092"/>
    </location>
</feature>
<feature type="compositionally biased region" description="Basic residues" evidence="1">
    <location>
        <begin position="1231"/>
        <end position="1241"/>
    </location>
</feature>
<dbReference type="SUPFAM" id="SSF55811">
    <property type="entry name" value="Nudix"/>
    <property type="match status" value="1"/>
</dbReference>
<dbReference type="Proteomes" id="UP001314263">
    <property type="component" value="Unassembled WGS sequence"/>
</dbReference>
<dbReference type="EMBL" id="CAUYUE010000002">
    <property type="protein sequence ID" value="CAK0747651.1"/>
    <property type="molecule type" value="Genomic_DNA"/>
</dbReference>
<feature type="region of interest" description="Disordered" evidence="1">
    <location>
        <begin position="580"/>
        <end position="742"/>
    </location>
</feature>
<feature type="region of interest" description="Disordered" evidence="1">
    <location>
        <begin position="425"/>
        <end position="457"/>
    </location>
</feature>
<keyword evidence="3" id="KW-1185">Reference proteome</keyword>
<proteinExistence type="predicted"/>
<comment type="caution">
    <text evidence="2">The sequence shown here is derived from an EMBL/GenBank/DDBJ whole genome shotgun (WGS) entry which is preliminary data.</text>
</comment>
<organism evidence="2 3">
    <name type="scientific">Coccomyxa viridis</name>
    <dbReference type="NCBI Taxonomy" id="1274662"/>
    <lineage>
        <taxon>Eukaryota</taxon>
        <taxon>Viridiplantae</taxon>
        <taxon>Chlorophyta</taxon>
        <taxon>core chlorophytes</taxon>
        <taxon>Trebouxiophyceae</taxon>
        <taxon>Trebouxiophyceae incertae sedis</taxon>
        <taxon>Coccomyxaceae</taxon>
        <taxon>Coccomyxa</taxon>
    </lineage>
</organism>
<feature type="compositionally biased region" description="Low complexity" evidence="1">
    <location>
        <begin position="664"/>
        <end position="673"/>
    </location>
</feature>
<evidence type="ECO:0000313" key="2">
    <source>
        <dbReference type="EMBL" id="CAK0747651.1"/>
    </source>
</evidence>
<protein>
    <recommendedName>
        <fullName evidence="4">Nudix hydrolase domain-containing protein</fullName>
    </recommendedName>
</protein>
<feature type="compositionally biased region" description="Low complexity" evidence="1">
    <location>
        <begin position="1169"/>
        <end position="1183"/>
    </location>
</feature>
<feature type="region of interest" description="Disordered" evidence="1">
    <location>
        <begin position="1045"/>
        <end position="1255"/>
    </location>
</feature>
<sequence length="1255" mass="134718">MPPGVLGHRPQRAVAGPGCQCIACSSPRGHGLHLRRPLLARTRALLKQQDGSACLHLLAASRPTHRAHCSRRLACHCQMLGPKTPLRPSGQDTAGPPEDHPMSWLAAPNFRLSEADRAECQARLATIRSRSVKPAPGSSEEAVMLWLLATPTVDTETKKKLLLLGLLAYLDFADVVAKAGFDIDWERMEAPPEIICDIFDDEVIADGQRHFYSEVVGLREFDLRGKALPSSKDVRKGPSAPKGFGGGAAKPSRGRKKKAAAPPRKKTQGELLWELQKRQIEQERQQEQAKWAGYEAELIEHYGPMTREELEDYHSQMDYWDLARDIFNTAFTRLFWATHGRGTSMDFAVSLLRAVRFATVIGMVILLEENTGQGLLSGVGTALKDALSLGREVSSKDGLRLTLSDVARLGNAKHGQALLSRLEASDSADVRASPQPAREPKELGVSGSSEAPEDPGLNVHANQLRRWLDKLMIPVHPVLRERRARVIEMLEAQYEESAVGEVADGGPLEILGTDAAAAQADGLSSAPEQTMGASSDATQTMSSEQISDALQEQLRLPEQASAEPGGVSEDAVQVAAAEQQLQPVQDPSEALAADTSETEPDSTPGTAEAEAASAQQAQQLPEEVQQAEEVSGQLLEPSQHPSDAPQPSFAAFEQQNKASEELAEALQESAEAAEQLDRAAEASDDVLQELQEASEQLAEAAEAVSQSPKPAKAQPELGILLSSYPADDAGGSASSATTSPGLKEHLGSFFDSIRSKDEQPVTVGPFFDGIRSKDKQPGKADASAAGLSARRVSPPQRKPPARSRDGWSTLPAKPMDSPQPSGEAPGSWQMPLAPRIQARVQHSFQQGAYIARQLLPTDMRNWKAAGILAYTVDARGLYVLLGKLEPGAAVQQGSSRYREGWWILGGKRSGADYSAESTAVREMYEETSGLLCGRDVCGGQLADVMWIPQGNYALFPVFIPGKPNIPSAFAQKKAALERRTLRRVRRGPRQMSAIGWIPLKSIMDGRCRTHPMLLRMLRDTTLVAYLQQMHQLVLQQGSPGYVVPVAPNSGWGPADQEPHEASDSAAEAPADRSSSHDGGSAGWSTSTESVSSLGYEDTRMPQRSRHTARPAASAGSQGSAASVAALNGSSSGRRRAVPHAAEPASAVEPAHGAEPRSALGAQAGNGVGPASQSQHSAPAASPAARREARAAAAPTAKHEAEQAARRTANRQRQSQPWEQELHAPKPYKPAVIRRGRRRGRRSLGLSRQSSAKPAT</sequence>
<feature type="region of interest" description="Disordered" evidence="1">
    <location>
        <begin position="229"/>
        <end position="266"/>
    </location>
</feature>
<evidence type="ECO:0000313" key="3">
    <source>
        <dbReference type="Proteomes" id="UP001314263"/>
    </source>
</evidence>
<feature type="compositionally biased region" description="Low complexity" evidence="1">
    <location>
        <begin position="722"/>
        <end position="740"/>
    </location>
</feature>
<name>A0AAV1HXJ4_9CHLO</name>
<evidence type="ECO:0000256" key="1">
    <source>
        <dbReference type="SAM" id="MobiDB-lite"/>
    </source>
</evidence>
<feature type="compositionally biased region" description="Polar residues" evidence="1">
    <location>
        <begin position="527"/>
        <end position="546"/>
    </location>
</feature>
<feature type="compositionally biased region" description="Low complexity" evidence="1">
    <location>
        <begin position="688"/>
        <end position="707"/>
    </location>
</feature>
<gene>
    <name evidence="2" type="ORF">CVIRNUC_001780</name>
</gene>
<reference evidence="2 3" key="1">
    <citation type="submission" date="2023-10" db="EMBL/GenBank/DDBJ databases">
        <authorList>
            <person name="Maclean D."/>
            <person name="Macfadyen A."/>
        </authorList>
    </citation>
    <scope>NUCLEOTIDE SEQUENCE [LARGE SCALE GENOMIC DNA]</scope>
</reference>
<dbReference type="AlphaFoldDB" id="A0AAV1HXJ4"/>
<dbReference type="InterPro" id="IPR015797">
    <property type="entry name" value="NUDIX_hydrolase-like_dom_sf"/>
</dbReference>
<evidence type="ECO:0008006" key="4">
    <source>
        <dbReference type="Google" id="ProtNLM"/>
    </source>
</evidence>
<accession>A0AAV1HXJ4</accession>
<feature type="compositionally biased region" description="Low complexity" evidence="1">
    <location>
        <begin position="607"/>
        <end position="629"/>
    </location>
</feature>
<feature type="compositionally biased region" description="Low complexity" evidence="1">
    <location>
        <begin position="1111"/>
        <end position="1125"/>
    </location>
</feature>
<feature type="region of interest" description="Disordered" evidence="1">
    <location>
        <begin position="519"/>
        <end position="546"/>
    </location>
</feature>
<feature type="region of interest" description="Disordered" evidence="1">
    <location>
        <begin position="764"/>
        <end position="829"/>
    </location>
</feature>
<feature type="compositionally biased region" description="Basic residues" evidence="1">
    <location>
        <begin position="252"/>
        <end position="266"/>
    </location>
</feature>